<reference evidence="1" key="1">
    <citation type="submission" date="2022-03" db="EMBL/GenBank/DDBJ databases">
        <title>Proposal of a novel genus Dryocolo and two novel species.</title>
        <authorList>
            <person name="Maddock D.W."/>
            <person name="Brady C.L."/>
            <person name="Denman S."/>
            <person name="Arnold D."/>
        </authorList>
    </citation>
    <scope>NUCLEOTIDE SEQUENCE</scope>
    <source>
        <strain evidence="1">H6W4</strain>
    </source>
</reference>
<dbReference type="EMBL" id="JALHAP010000003">
    <property type="protein sequence ID" value="MCT4700242.1"/>
    <property type="molecule type" value="Genomic_DNA"/>
</dbReference>
<evidence type="ECO:0000313" key="2">
    <source>
        <dbReference type="Proteomes" id="UP001150641"/>
    </source>
</evidence>
<accession>A0A9X2W4V7</accession>
<organism evidence="1 2">
    <name type="scientific">Dryocola boscaweniae</name>
    <dbReference type="NCBI Taxonomy" id="2925397"/>
    <lineage>
        <taxon>Bacteria</taxon>
        <taxon>Pseudomonadati</taxon>
        <taxon>Pseudomonadota</taxon>
        <taxon>Gammaproteobacteria</taxon>
        <taxon>Enterobacterales</taxon>
        <taxon>Enterobacteriaceae</taxon>
        <taxon>Dryocola</taxon>
    </lineage>
</organism>
<protein>
    <submittedName>
        <fullName evidence="1">Uncharacterized protein</fullName>
    </submittedName>
</protein>
<comment type="caution">
    <text evidence="1">The sequence shown here is derived from an EMBL/GenBank/DDBJ whole genome shotgun (WGS) entry which is preliminary data.</text>
</comment>
<sequence>LPSGNNGYFVTSTDPNSPYLITTNPKLDGLGQLDQSLFGDLYDLMGVKPGSAPRETNSAYTDQNKFLGSSYFLDRLNL</sequence>
<gene>
    <name evidence="1" type="ORF">MUA00_00015</name>
</gene>
<name>A0A9X2W4V7_9ENTR</name>
<proteinExistence type="predicted"/>
<dbReference type="AlphaFoldDB" id="A0A9X2W4V7"/>
<feature type="non-terminal residue" evidence="1">
    <location>
        <position position="1"/>
    </location>
</feature>
<feature type="non-terminal residue" evidence="1">
    <location>
        <position position="78"/>
    </location>
</feature>
<dbReference type="Proteomes" id="UP001150641">
    <property type="component" value="Unassembled WGS sequence"/>
</dbReference>
<keyword evidence="2" id="KW-1185">Reference proteome</keyword>
<dbReference type="RefSeq" id="WP_271121222.1">
    <property type="nucleotide sequence ID" value="NZ_JALHAN010000006.1"/>
</dbReference>
<evidence type="ECO:0000313" key="1">
    <source>
        <dbReference type="EMBL" id="MCT4700242.1"/>
    </source>
</evidence>